<evidence type="ECO:0000313" key="2">
    <source>
        <dbReference type="EMBL" id="GFO31354.1"/>
    </source>
</evidence>
<sequence>MARDRPKLSKRPLEQLKIAPDDIYWHKRLKEFENQVASIPRRKTVRVQKPSLAQQKKKKKASEEELGVMIWMFPGYLKVPNVEGSNASLRKISSLNTHCCLALS</sequence>
<protein>
    <submittedName>
        <fullName evidence="2">Uncharacterized protein</fullName>
    </submittedName>
</protein>
<evidence type="ECO:0000313" key="3">
    <source>
        <dbReference type="Proteomes" id="UP000735302"/>
    </source>
</evidence>
<proteinExistence type="predicted"/>
<organism evidence="2 3">
    <name type="scientific">Plakobranchus ocellatus</name>
    <dbReference type="NCBI Taxonomy" id="259542"/>
    <lineage>
        <taxon>Eukaryota</taxon>
        <taxon>Metazoa</taxon>
        <taxon>Spiralia</taxon>
        <taxon>Lophotrochozoa</taxon>
        <taxon>Mollusca</taxon>
        <taxon>Gastropoda</taxon>
        <taxon>Heterobranchia</taxon>
        <taxon>Euthyneura</taxon>
        <taxon>Panpulmonata</taxon>
        <taxon>Sacoglossa</taxon>
        <taxon>Placobranchoidea</taxon>
        <taxon>Plakobranchidae</taxon>
        <taxon>Plakobranchus</taxon>
    </lineage>
</organism>
<reference evidence="2 3" key="1">
    <citation type="journal article" date="2021" name="Elife">
        <title>Chloroplast acquisition without the gene transfer in kleptoplastic sea slugs, Plakobranchus ocellatus.</title>
        <authorList>
            <person name="Maeda T."/>
            <person name="Takahashi S."/>
            <person name="Yoshida T."/>
            <person name="Shimamura S."/>
            <person name="Takaki Y."/>
            <person name="Nagai Y."/>
            <person name="Toyoda A."/>
            <person name="Suzuki Y."/>
            <person name="Arimoto A."/>
            <person name="Ishii H."/>
            <person name="Satoh N."/>
            <person name="Nishiyama T."/>
            <person name="Hasebe M."/>
            <person name="Maruyama T."/>
            <person name="Minagawa J."/>
            <person name="Obokata J."/>
            <person name="Shigenobu S."/>
        </authorList>
    </citation>
    <scope>NUCLEOTIDE SEQUENCE [LARGE SCALE GENOMIC DNA]</scope>
</reference>
<dbReference type="EMBL" id="BLXT01006392">
    <property type="protein sequence ID" value="GFO31354.1"/>
    <property type="molecule type" value="Genomic_DNA"/>
</dbReference>
<dbReference type="AlphaFoldDB" id="A0AAV4CFC7"/>
<evidence type="ECO:0000256" key="1">
    <source>
        <dbReference type="SAM" id="MobiDB-lite"/>
    </source>
</evidence>
<dbReference type="Proteomes" id="UP000735302">
    <property type="component" value="Unassembled WGS sequence"/>
</dbReference>
<keyword evidence="3" id="KW-1185">Reference proteome</keyword>
<comment type="caution">
    <text evidence="2">The sequence shown here is derived from an EMBL/GenBank/DDBJ whole genome shotgun (WGS) entry which is preliminary data.</text>
</comment>
<accession>A0AAV4CFC7</accession>
<feature type="region of interest" description="Disordered" evidence="1">
    <location>
        <begin position="44"/>
        <end position="63"/>
    </location>
</feature>
<gene>
    <name evidence="2" type="ORF">PoB_005785900</name>
</gene>
<name>A0AAV4CFC7_9GAST</name>